<dbReference type="AlphaFoldDB" id="A0A4U0TWX4"/>
<organism evidence="8 9">
    <name type="scientific">Salinomyces thailandicus</name>
    <dbReference type="NCBI Taxonomy" id="706561"/>
    <lineage>
        <taxon>Eukaryota</taxon>
        <taxon>Fungi</taxon>
        <taxon>Dikarya</taxon>
        <taxon>Ascomycota</taxon>
        <taxon>Pezizomycotina</taxon>
        <taxon>Dothideomycetes</taxon>
        <taxon>Dothideomycetidae</taxon>
        <taxon>Mycosphaerellales</taxon>
        <taxon>Teratosphaeriaceae</taxon>
        <taxon>Salinomyces</taxon>
    </lineage>
</organism>
<keyword evidence="9" id="KW-1185">Reference proteome</keyword>
<feature type="compositionally biased region" description="Basic and acidic residues" evidence="6">
    <location>
        <begin position="52"/>
        <end position="62"/>
    </location>
</feature>
<feature type="compositionally biased region" description="Basic and acidic residues" evidence="6">
    <location>
        <begin position="696"/>
        <end position="707"/>
    </location>
</feature>
<feature type="region of interest" description="Disordered" evidence="6">
    <location>
        <begin position="600"/>
        <end position="720"/>
    </location>
</feature>
<evidence type="ECO:0000256" key="1">
    <source>
        <dbReference type="ARBA" id="ARBA00004141"/>
    </source>
</evidence>
<dbReference type="Gene3D" id="3.40.50.1820">
    <property type="entry name" value="alpha/beta hydrolase"/>
    <property type="match status" value="1"/>
</dbReference>
<evidence type="ECO:0000256" key="4">
    <source>
        <dbReference type="ARBA" id="ARBA00022989"/>
    </source>
</evidence>
<comment type="similarity">
    <text evidence="2">Belongs to the TMCO4 family.</text>
</comment>
<dbReference type="InterPro" id="IPR007941">
    <property type="entry name" value="DUF726"/>
</dbReference>
<proteinExistence type="inferred from homology"/>
<protein>
    <recommendedName>
        <fullName evidence="10">DUF726-domain-containing protein</fullName>
    </recommendedName>
</protein>
<dbReference type="Proteomes" id="UP000308549">
    <property type="component" value="Unassembled WGS sequence"/>
</dbReference>
<sequence>MGKQQGEGNERDETLATLLSDSGHEELFIEALQQIASSMRDDLDSVFSLPRSDNEENNHDVELVLDDDGTAQGTAASPQPGSDRPGVQAEIKPKDKAAKQREKVDAAITKEVHSEEFRELRQRSLHHFDDWSTQALGRIQDELRLEMTEHELPSSTAGRVTSLADLPEPHRVMILHSCLLLLLGLESYPAESRIFLKRLSAHLNLANSILVNDERQVAQGLVHAAESGLNADEETKKRLHDKKVRRRWMIGAGAAAGATLIGITGGLAAPLLAAGVGSAMAGIGLGSTAVATYLGAMAGSAPLIGALFGAYGGKMAGEMVGNYSKEVSDFAFIPVRKSTFTKAAAVRRLRIAIGVSGWITEPTEVVKPWQFIGKEGFESYALRWELNNLLDLGHAMTTYAKSATWGFAKAQIISQTILATLSAALWPLSIAKAARLVDNPFSIALQRSIKAGKVLADALINKAQGERPVTLLGYSLGARVIVACLEELARRRAFGLVENVVLAGSATSRDTKVWRRVRAVVTGRVVNAYSTNDYLLAFLFRTHNLNAGVAGLQPVEHVHGVENVDVSSIVKSHFQYRFLTGQIMSAVGLEDIDQEAVKRETERMKKEQAQVEKERQEKERLAKEQGLSSDDEAKMMEEQLQKQRRSTKERMSSAMSGMKDKFSKMSVKKGAKGRDEEASASDSASEYNTDITTSADGKRTDPAKESKAVGSTVGGFVPAP</sequence>
<feature type="region of interest" description="Disordered" evidence="6">
    <location>
        <begin position="45"/>
        <end position="106"/>
    </location>
</feature>
<feature type="transmembrane region" description="Helical" evidence="7">
    <location>
        <begin position="293"/>
        <end position="311"/>
    </location>
</feature>
<reference evidence="8 9" key="1">
    <citation type="submission" date="2017-03" db="EMBL/GenBank/DDBJ databases">
        <title>Genomes of endolithic fungi from Antarctica.</title>
        <authorList>
            <person name="Coleine C."/>
            <person name="Masonjones S."/>
            <person name="Stajich J.E."/>
        </authorList>
    </citation>
    <scope>NUCLEOTIDE SEQUENCE [LARGE SCALE GENOMIC DNA]</scope>
    <source>
        <strain evidence="8 9">CCFEE 6315</strain>
    </source>
</reference>
<dbReference type="SUPFAM" id="SSF53474">
    <property type="entry name" value="alpha/beta-Hydrolases"/>
    <property type="match status" value="1"/>
</dbReference>
<feature type="compositionally biased region" description="Basic and acidic residues" evidence="6">
    <location>
        <begin position="631"/>
        <end position="651"/>
    </location>
</feature>
<evidence type="ECO:0000313" key="8">
    <source>
        <dbReference type="EMBL" id="TKA26837.1"/>
    </source>
</evidence>
<gene>
    <name evidence="8" type="ORF">B0A50_04283</name>
</gene>
<evidence type="ECO:0000256" key="5">
    <source>
        <dbReference type="ARBA" id="ARBA00023136"/>
    </source>
</evidence>
<comment type="subcellular location">
    <subcellularLocation>
        <location evidence="1">Membrane</location>
        <topology evidence="1">Multi-pass membrane protein</topology>
    </subcellularLocation>
</comment>
<dbReference type="GO" id="GO:0016020">
    <property type="term" value="C:membrane"/>
    <property type="evidence" value="ECO:0007669"/>
    <property type="project" value="UniProtKB-SubCell"/>
</dbReference>
<feature type="compositionally biased region" description="Basic and acidic residues" evidence="6">
    <location>
        <begin position="600"/>
        <end position="623"/>
    </location>
</feature>
<keyword evidence="5 7" id="KW-0472">Membrane</keyword>
<comment type="caution">
    <text evidence="8">The sequence shown here is derived from an EMBL/GenBank/DDBJ whole genome shotgun (WGS) entry which is preliminary data.</text>
</comment>
<keyword evidence="3 7" id="KW-0812">Transmembrane</keyword>
<feature type="compositionally biased region" description="Polar residues" evidence="6">
    <location>
        <begin position="71"/>
        <end position="80"/>
    </location>
</feature>
<keyword evidence="4 7" id="KW-1133">Transmembrane helix</keyword>
<evidence type="ECO:0000256" key="3">
    <source>
        <dbReference type="ARBA" id="ARBA00022692"/>
    </source>
</evidence>
<dbReference type="OrthoDB" id="277931at2759"/>
<dbReference type="PANTHER" id="PTHR17920">
    <property type="entry name" value="TRANSMEMBRANE AND COILED-COIL DOMAIN-CONTAINING PROTEIN 4 TMCO4"/>
    <property type="match status" value="1"/>
</dbReference>
<dbReference type="PANTHER" id="PTHR17920:SF22">
    <property type="entry name" value="DUF726 DOMAIN PROTEIN (AFU_ORTHOLOGUE AFUA_2G12860)"/>
    <property type="match status" value="1"/>
</dbReference>
<dbReference type="InterPro" id="IPR029058">
    <property type="entry name" value="AB_hydrolase_fold"/>
</dbReference>
<accession>A0A4U0TWX4</accession>
<evidence type="ECO:0000256" key="7">
    <source>
        <dbReference type="SAM" id="Phobius"/>
    </source>
</evidence>
<dbReference type="Pfam" id="PF05277">
    <property type="entry name" value="DUF726"/>
    <property type="match status" value="1"/>
</dbReference>
<feature type="transmembrane region" description="Helical" evidence="7">
    <location>
        <begin position="248"/>
        <end position="273"/>
    </location>
</feature>
<evidence type="ECO:0000313" key="9">
    <source>
        <dbReference type="Proteomes" id="UP000308549"/>
    </source>
</evidence>
<name>A0A4U0TWX4_9PEZI</name>
<dbReference type="EMBL" id="NAJL01000026">
    <property type="protein sequence ID" value="TKA26837.1"/>
    <property type="molecule type" value="Genomic_DNA"/>
</dbReference>
<feature type="compositionally biased region" description="Basic and acidic residues" evidence="6">
    <location>
        <begin position="91"/>
        <end position="106"/>
    </location>
</feature>
<evidence type="ECO:0000256" key="2">
    <source>
        <dbReference type="ARBA" id="ARBA00009824"/>
    </source>
</evidence>
<evidence type="ECO:0000256" key="6">
    <source>
        <dbReference type="SAM" id="MobiDB-lite"/>
    </source>
</evidence>
<evidence type="ECO:0008006" key="10">
    <source>
        <dbReference type="Google" id="ProtNLM"/>
    </source>
</evidence>